<evidence type="ECO:0000256" key="2">
    <source>
        <dbReference type="ARBA" id="ARBA00022692"/>
    </source>
</evidence>
<dbReference type="eggNOG" id="arCOG01739">
    <property type="taxonomic scope" value="Archaea"/>
</dbReference>
<keyword evidence="2 5" id="KW-0812">Transmembrane</keyword>
<protein>
    <submittedName>
        <fullName evidence="7">Signal peptidase, peptidase S26B</fullName>
    </submittedName>
</protein>
<gene>
    <name evidence="7" type="ordered locus">TGAM_2126</name>
</gene>
<evidence type="ECO:0000313" key="8">
    <source>
        <dbReference type="Proteomes" id="UP000001488"/>
    </source>
</evidence>
<dbReference type="Gene3D" id="2.10.109.10">
    <property type="entry name" value="Umud Fragment, subunit A"/>
    <property type="match status" value="1"/>
</dbReference>
<organism evidence="7 8">
    <name type="scientific">Thermococcus gammatolerans (strain DSM 15229 / JCM 11827 / EJ3)</name>
    <dbReference type="NCBI Taxonomy" id="593117"/>
    <lineage>
        <taxon>Archaea</taxon>
        <taxon>Methanobacteriati</taxon>
        <taxon>Methanobacteriota</taxon>
        <taxon>Thermococci</taxon>
        <taxon>Thermococcales</taxon>
        <taxon>Thermococcaceae</taxon>
        <taxon>Thermococcus</taxon>
    </lineage>
</organism>
<evidence type="ECO:0000259" key="6">
    <source>
        <dbReference type="PROSITE" id="PS51038"/>
    </source>
</evidence>
<evidence type="ECO:0000313" key="7">
    <source>
        <dbReference type="EMBL" id="ACS34628.1"/>
    </source>
</evidence>
<sequence>MTLRSKVLSLFSAFFLVVTLLVAVLHFSFGFQYVVVLTDSMKPNINPGDLVVIYPSRDVHPGDVVLYRIELGGTEYRIIHRVVAIRTDQEGRIYYVTKGDNRKYTDPWRVYPDQVVGKLLFVIPYVGRLYYYLPLIITALILSLMAIIGYELVKILLEEEEKPSKGPAIVLRRSRDMYMLRRSRRPGRGRF</sequence>
<name>C5A2W7_THEGJ</name>
<comment type="subcellular location">
    <subcellularLocation>
        <location evidence="1">Membrane</location>
    </subcellularLocation>
</comment>
<evidence type="ECO:0000256" key="4">
    <source>
        <dbReference type="ARBA" id="ARBA00023136"/>
    </source>
</evidence>
<dbReference type="InterPro" id="IPR001733">
    <property type="entry name" value="Peptidase_S26B"/>
</dbReference>
<dbReference type="GO" id="GO:0003682">
    <property type="term" value="F:chromatin binding"/>
    <property type="evidence" value="ECO:0007669"/>
    <property type="project" value="InterPro"/>
</dbReference>
<feature type="transmembrane region" description="Helical" evidence="5">
    <location>
        <begin position="129"/>
        <end position="153"/>
    </location>
</feature>
<keyword evidence="4 5" id="KW-0472">Membrane</keyword>
<dbReference type="STRING" id="593117.TGAM_2126"/>
<dbReference type="EMBL" id="CP001398">
    <property type="protein sequence ID" value="ACS34628.1"/>
    <property type="molecule type" value="Genomic_DNA"/>
</dbReference>
<dbReference type="AlphaFoldDB" id="C5A2W7"/>
<feature type="domain" description="BAH" evidence="6">
    <location>
        <begin position="57"/>
        <end position="191"/>
    </location>
</feature>
<dbReference type="GO" id="GO:0006465">
    <property type="term" value="P:signal peptide processing"/>
    <property type="evidence" value="ECO:0007669"/>
    <property type="project" value="InterPro"/>
</dbReference>
<dbReference type="PANTHER" id="PTHR10806">
    <property type="entry name" value="SIGNAL PEPTIDASE COMPLEX CATALYTIC SUBUNIT SEC11"/>
    <property type="match status" value="1"/>
</dbReference>
<keyword evidence="3 5" id="KW-1133">Transmembrane helix</keyword>
<dbReference type="GO" id="GO:0016020">
    <property type="term" value="C:membrane"/>
    <property type="evidence" value="ECO:0007669"/>
    <property type="project" value="UniProtKB-SubCell"/>
</dbReference>
<evidence type="ECO:0000256" key="1">
    <source>
        <dbReference type="ARBA" id="ARBA00004370"/>
    </source>
</evidence>
<dbReference type="CDD" id="cd06530">
    <property type="entry name" value="S26_SPase_I"/>
    <property type="match status" value="1"/>
</dbReference>
<dbReference type="InterPro" id="IPR019533">
    <property type="entry name" value="Peptidase_S26"/>
</dbReference>
<dbReference type="PaxDb" id="593117-TGAM_2126"/>
<proteinExistence type="predicted"/>
<dbReference type="PATRIC" id="fig|593117.10.peg.2132"/>
<dbReference type="Pfam" id="PF10502">
    <property type="entry name" value="Peptidase_S26"/>
    <property type="match status" value="1"/>
</dbReference>
<dbReference type="SUPFAM" id="SSF51306">
    <property type="entry name" value="LexA/Signal peptidase"/>
    <property type="match status" value="1"/>
</dbReference>
<evidence type="ECO:0000256" key="3">
    <source>
        <dbReference type="ARBA" id="ARBA00022989"/>
    </source>
</evidence>
<evidence type="ECO:0000256" key="5">
    <source>
        <dbReference type="SAM" id="Phobius"/>
    </source>
</evidence>
<keyword evidence="8" id="KW-1185">Reference proteome</keyword>
<dbReference type="PRINTS" id="PR00728">
    <property type="entry name" value="SIGNALPTASE"/>
</dbReference>
<dbReference type="InterPro" id="IPR001025">
    <property type="entry name" value="BAH_dom"/>
</dbReference>
<dbReference type="GO" id="GO:0004252">
    <property type="term" value="F:serine-type endopeptidase activity"/>
    <property type="evidence" value="ECO:0007669"/>
    <property type="project" value="InterPro"/>
</dbReference>
<dbReference type="PROSITE" id="PS51038">
    <property type="entry name" value="BAH"/>
    <property type="match status" value="1"/>
</dbReference>
<dbReference type="PANTHER" id="PTHR10806:SF6">
    <property type="entry name" value="SIGNAL PEPTIDASE COMPLEX CATALYTIC SUBUNIT SEC11"/>
    <property type="match status" value="1"/>
</dbReference>
<reference evidence="7 8" key="1">
    <citation type="journal article" date="2007" name="Genome Biol.">
        <title>Genome analysis and genome-wide proteomics of Thermococcus gammatolerans, the most radioresistant organism known amongst the Archaea.</title>
        <authorList>
            <person name="Zivanovic Y."/>
            <person name="Armengaud J."/>
            <person name="Lagorce A."/>
            <person name="Leplat C."/>
            <person name="Guerin P."/>
            <person name="Dutertre M."/>
            <person name="Anthouard V."/>
            <person name="Forterre P."/>
            <person name="Wincker P."/>
            <person name="Confalonieri F."/>
        </authorList>
    </citation>
    <scope>NUCLEOTIDE SEQUENCE [LARGE SCALE GENOMIC DNA]</scope>
    <source>
        <strain evidence="8">DSM 15229 / JCM 11827 / EJ3</strain>
    </source>
</reference>
<accession>C5A2W7</accession>
<dbReference type="KEGG" id="tga:TGAM_2126"/>
<dbReference type="InterPro" id="IPR036286">
    <property type="entry name" value="LexA/Signal_pep-like_sf"/>
</dbReference>
<dbReference type="OrthoDB" id="4822at2157"/>
<dbReference type="NCBIfam" id="TIGR02228">
    <property type="entry name" value="sigpep_I_arch"/>
    <property type="match status" value="1"/>
</dbReference>
<dbReference type="Proteomes" id="UP000001488">
    <property type="component" value="Chromosome"/>
</dbReference>
<dbReference type="HOGENOM" id="CLU_123712_0_0_2"/>